<dbReference type="PANTHER" id="PTHR13402">
    <property type="entry name" value="RGPR-RELATED"/>
    <property type="match status" value="1"/>
</dbReference>
<dbReference type="GO" id="GO:0070973">
    <property type="term" value="P:protein localization to endoplasmic reticulum exit site"/>
    <property type="evidence" value="ECO:0007669"/>
    <property type="project" value="TreeGrafter"/>
</dbReference>
<proteinExistence type="predicted"/>
<accession>A0A8H6BE38</accession>
<feature type="region of interest" description="Disordered" evidence="1">
    <location>
        <begin position="45"/>
        <end position="126"/>
    </location>
</feature>
<feature type="region of interest" description="Disordered" evidence="1">
    <location>
        <begin position="1"/>
        <end position="23"/>
    </location>
</feature>
<evidence type="ECO:0000256" key="1">
    <source>
        <dbReference type="SAM" id="MobiDB-lite"/>
    </source>
</evidence>
<feature type="region of interest" description="Disordered" evidence="1">
    <location>
        <begin position="142"/>
        <end position="243"/>
    </location>
</feature>
<organism evidence="2 3">
    <name type="scientific">Dekkera bruxellensis</name>
    <name type="common">Brettanomyces custersii</name>
    <dbReference type="NCBI Taxonomy" id="5007"/>
    <lineage>
        <taxon>Eukaryota</taxon>
        <taxon>Fungi</taxon>
        <taxon>Dikarya</taxon>
        <taxon>Ascomycota</taxon>
        <taxon>Saccharomycotina</taxon>
        <taxon>Pichiomycetes</taxon>
        <taxon>Pichiales</taxon>
        <taxon>Pichiaceae</taxon>
        <taxon>Brettanomyces</taxon>
    </lineage>
</organism>
<feature type="compositionally biased region" description="Basic residues" evidence="1">
    <location>
        <begin position="220"/>
        <end position="230"/>
    </location>
</feature>
<dbReference type="GO" id="GO:0007030">
    <property type="term" value="P:Golgi organization"/>
    <property type="evidence" value="ECO:0007669"/>
    <property type="project" value="TreeGrafter"/>
</dbReference>
<comment type="caution">
    <text evidence="2">The sequence shown here is derived from an EMBL/GenBank/DDBJ whole genome shotgun (WGS) entry which is preliminary data.</text>
</comment>
<protein>
    <recommendedName>
        <fullName evidence="4">COPII coat assembly protein SEC16</fullName>
    </recommendedName>
</protein>
<feature type="compositionally biased region" description="Basic and acidic residues" evidence="1">
    <location>
        <begin position="56"/>
        <end position="92"/>
    </location>
</feature>
<dbReference type="EMBL" id="JABCYN010000030">
    <property type="protein sequence ID" value="KAF6009702.1"/>
    <property type="molecule type" value="Genomic_DNA"/>
</dbReference>
<dbReference type="GO" id="GO:0070971">
    <property type="term" value="C:endoplasmic reticulum exit site"/>
    <property type="evidence" value="ECO:0007669"/>
    <property type="project" value="TreeGrafter"/>
</dbReference>
<dbReference type="Proteomes" id="UP000568158">
    <property type="component" value="Unassembled WGS sequence"/>
</dbReference>
<feature type="compositionally biased region" description="Acidic residues" evidence="1">
    <location>
        <begin position="45"/>
        <end position="55"/>
    </location>
</feature>
<dbReference type="PANTHER" id="PTHR13402:SF6">
    <property type="entry name" value="SECRETORY 16, ISOFORM I"/>
    <property type="match status" value="1"/>
</dbReference>
<evidence type="ECO:0000313" key="2">
    <source>
        <dbReference type="EMBL" id="KAF6009702.1"/>
    </source>
</evidence>
<reference evidence="2 3" key="1">
    <citation type="journal article" date="2020" name="Appl. Microbiol. Biotechnol.">
        <title>Targeted gene deletion in Brettanomyces bruxellensis with an expression-free CRISPR-Cas9 system.</title>
        <authorList>
            <person name="Varela C."/>
            <person name="Bartel C."/>
            <person name="Onetto C."/>
            <person name="Borneman A."/>
        </authorList>
    </citation>
    <scope>NUCLEOTIDE SEQUENCE [LARGE SCALE GENOMIC DNA]</scope>
    <source>
        <strain evidence="2 3">AWRI1613</strain>
    </source>
</reference>
<feature type="compositionally biased region" description="Low complexity" evidence="1">
    <location>
        <begin position="188"/>
        <end position="200"/>
    </location>
</feature>
<dbReference type="AlphaFoldDB" id="A0A8H6BE38"/>
<gene>
    <name evidence="2" type="ORF">HII12_003248</name>
</gene>
<name>A0A8H6BE38_DEKBR</name>
<feature type="compositionally biased region" description="Low complexity" evidence="1">
    <location>
        <begin position="1"/>
        <end position="14"/>
    </location>
</feature>
<sequence>MSSRRSSVASPLSVDDTIASKQSAIYTITEEKKLYANDADEYFDDDIVESSSEEGDSAKEREEKSKKEAAEKRKKEQERKQKEEKERKEQEQKKKKKSNASSKGWFSWLSRKDDGPKPIKAKMGEENQFYYDEKLKRWINKNAPVEEQIADTAPPPPPMKKEPDSQRIKQTSQPLPGPPRMNSPPAPNSSSISKPSLSGRPQKDENGIDGLLSLSAGLQRSKKRSRRGPRRGYVDVMALQGKK</sequence>
<evidence type="ECO:0000313" key="3">
    <source>
        <dbReference type="Proteomes" id="UP000568158"/>
    </source>
</evidence>
<feature type="compositionally biased region" description="Pro residues" evidence="1">
    <location>
        <begin position="175"/>
        <end position="187"/>
    </location>
</feature>
<evidence type="ECO:0008006" key="4">
    <source>
        <dbReference type="Google" id="ProtNLM"/>
    </source>
</evidence>
<dbReference type="GO" id="GO:0012507">
    <property type="term" value="C:ER to Golgi transport vesicle membrane"/>
    <property type="evidence" value="ECO:0007669"/>
    <property type="project" value="TreeGrafter"/>
</dbReference>
<feature type="compositionally biased region" description="Basic and acidic residues" evidence="1">
    <location>
        <begin position="110"/>
        <end position="126"/>
    </location>
</feature>